<feature type="domain" description="Secretion system C-terminal sorting" evidence="1">
    <location>
        <begin position="92"/>
        <end position="171"/>
    </location>
</feature>
<dbReference type="NCBIfam" id="TIGR04183">
    <property type="entry name" value="Por_Secre_tail"/>
    <property type="match status" value="1"/>
</dbReference>
<organism evidence="2">
    <name type="scientific">marine metagenome</name>
    <dbReference type="NCBI Taxonomy" id="408172"/>
    <lineage>
        <taxon>unclassified sequences</taxon>
        <taxon>metagenomes</taxon>
        <taxon>ecological metagenomes</taxon>
    </lineage>
</organism>
<evidence type="ECO:0000259" key="1">
    <source>
        <dbReference type="Pfam" id="PF18962"/>
    </source>
</evidence>
<proteinExistence type="predicted"/>
<dbReference type="EMBL" id="UINC01021685">
    <property type="protein sequence ID" value="SVA89761.1"/>
    <property type="molecule type" value="Genomic_DNA"/>
</dbReference>
<dbReference type="AlphaFoldDB" id="A0A381ZLC2"/>
<dbReference type="Pfam" id="PF18962">
    <property type="entry name" value="Por_Secre_tail"/>
    <property type="match status" value="1"/>
</dbReference>
<evidence type="ECO:0000313" key="2">
    <source>
        <dbReference type="EMBL" id="SVA89761.1"/>
    </source>
</evidence>
<dbReference type="Gene3D" id="2.60.40.4070">
    <property type="match status" value="1"/>
</dbReference>
<reference evidence="2" key="1">
    <citation type="submission" date="2018-05" db="EMBL/GenBank/DDBJ databases">
        <authorList>
            <person name="Lanie J.A."/>
            <person name="Ng W.-L."/>
            <person name="Kazmierczak K.M."/>
            <person name="Andrzejewski T.M."/>
            <person name="Davidsen T.M."/>
            <person name="Wayne K.J."/>
            <person name="Tettelin H."/>
            <person name="Glass J.I."/>
            <person name="Rusch D."/>
            <person name="Podicherti R."/>
            <person name="Tsui H.-C.T."/>
            <person name="Winkler M.E."/>
        </authorList>
    </citation>
    <scope>NUCLEOTIDE SEQUENCE</scope>
</reference>
<protein>
    <recommendedName>
        <fullName evidence="1">Secretion system C-terminal sorting domain-containing protein</fullName>
    </recommendedName>
</protein>
<accession>A0A381ZLC2</accession>
<dbReference type="InterPro" id="IPR026444">
    <property type="entry name" value="Secre_tail"/>
</dbReference>
<gene>
    <name evidence="2" type="ORF">METZ01_LOCUS142615</name>
</gene>
<sequence>MEAIMRKALIILFFYTFLFSQQTVLKQSALSSAAVNATGQSAKLMGTLGQSFTGSTGSESTLLSAGIWGSIASVLLGIDDLLPTEFAISNAYPNPFNPTVNIDFSIPEQTDVNIKIYDLLGRLTFAHKQEFMNPGKFRFQWHGVTNSGISIASGIYFVTIQHKAKIYNQKITYLK</sequence>
<name>A0A381ZLC2_9ZZZZ</name>